<evidence type="ECO:0000313" key="5">
    <source>
        <dbReference type="EMBL" id="VAX20110.1"/>
    </source>
</evidence>
<dbReference type="SUPFAM" id="SSF46785">
    <property type="entry name" value="Winged helix' DNA-binding domain"/>
    <property type="match status" value="1"/>
</dbReference>
<dbReference type="PRINTS" id="PR00778">
    <property type="entry name" value="HTHARSR"/>
</dbReference>
<keyword evidence="1" id="KW-0805">Transcription regulation</keyword>
<dbReference type="Gene3D" id="1.10.10.10">
    <property type="entry name" value="Winged helix-like DNA-binding domain superfamily/Winged helix DNA-binding domain"/>
    <property type="match status" value="1"/>
</dbReference>
<dbReference type="SMART" id="SM00418">
    <property type="entry name" value="HTH_ARSR"/>
    <property type="match status" value="1"/>
</dbReference>
<accession>A0A3B1CBG2</accession>
<reference evidence="5" key="1">
    <citation type="submission" date="2018-06" db="EMBL/GenBank/DDBJ databases">
        <authorList>
            <person name="Zhirakovskaya E."/>
        </authorList>
    </citation>
    <scope>NUCLEOTIDE SEQUENCE</scope>
</reference>
<dbReference type="InterPro" id="IPR011991">
    <property type="entry name" value="ArsR-like_HTH"/>
</dbReference>
<evidence type="ECO:0000256" key="1">
    <source>
        <dbReference type="ARBA" id="ARBA00023015"/>
    </source>
</evidence>
<protein>
    <recommendedName>
        <fullName evidence="4">HTH arsR-type domain-containing protein</fullName>
    </recommendedName>
</protein>
<keyword evidence="2" id="KW-0238">DNA-binding</keyword>
<feature type="domain" description="HTH arsR-type" evidence="4">
    <location>
        <begin position="6"/>
        <end position="78"/>
    </location>
</feature>
<proteinExistence type="predicted"/>
<dbReference type="NCBIfam" id="NF033788">
    <property type="entry name" value="HTH_metalloreg"/>
    <property type="match status" value="1"/>
</dbReference>
<sequence>MKARRFNQSQIKELTGVLKLLGDHNRLSILLNLTRKCHSVSYIIKATGLTQTNVSFHLRKLRDAGIVRVEPRGAFKYY</sequence>
<evidence type="ECO:0000259" key="4">
    <source>
        <dbReference type="PROSITE" id="PS50987"/>
    </source>
</evidence>
<dbReference type="InterPro" id="IPR036388">
    <property type="entry name" value="WH-like_DNA-bd_sf"/>
</dbReference>
<dbReference type="GO" id="GO:0003700">
    <property type="term" value="F:DNA-binding transcription factor activity"/>
    <property type="evidence" value="ECO:0007669"/>
    <property type="project" value="InterPro"/>
</dbReference>
<evidence type="ECO:0000256" key="3">
    <source>
        <dbReference type="ARBA" id="ARBA00023163"/>
    </source>
</evidence>
<gene>
    <name evidence="5" type="ORF">MNBD_NITROSPINAE04-2440</name>
</gene>
<dbReference type="Pfam" id="PF12840">
    <property type="entry name" value="HTH_20"/>
    <property type="match status" value="1"/>
</dbReference>
<name>A0A3B1CBG2_9ZZZZ</name>
<dbReference type="PANTHER" id="PTHR33154:SF18">
    <property type="entry name" value="ARSENICAL RESISTANCE OPERON REPRESSOR"/>
    <property type="match status" value="1"/>
</dbReference>
<dbReference type="GO" id="GO:0003677">
    <property type="term" value="F:DNA binding"/>
    <property type="evidence" value="ECO:0007669"/>
    <property type="project" value="UniProtKB-KW"/>
</dbReference>
<dbReference type="EMBL" id="UOGA01000167">
    <property type="protein sequence ID" value="VAX20110.1"/>
    <property type="molecule type" value="Genomic_DNA"/>
</dbReference>
<organism evidence="5">
    <name type="scientific">hydrothermal vent metagenome</name>
    <dbReference type="NCBI Taxonomy" id="652676"/>
    <lineage>
        <taxon>unclassified sequences</taxon>
        <taxon>metagenomes</taxon>
        <taxon>ecological metagenomes</taxon>
    </lineage>
</organism>
<keyword evidence="3" id="KW-0804">Transcription</keyword>
<dbReference type="CDD" id="cd00090">
    <property type="entry name" value="HTH_ARSR"/>
    <property type="match status" value="1"/>
</dbReference>
<dbReference type="InterPro" id="IPR051081">
    <property type="entry name" value="HTH_MetalResp_TranReg"/>
</dbReference>
<dbReference type="PROSITE" id="PS50987">
    <property type="entry name" value="HTH_ARSR_2"/>
    <property type="match status" value="1"/>
</dbReference>
<dbReference type="PANTHER" id="PTHR33154">
    <property type="entry name" value="TRANSCRIPTIONAL REGULATOR, ARSR FAMILY"/>
    <property type="match status" value="1"/>
</dbReference>
<dbReference type="AlphaFoldDB" id="A0A3B1CBG2"/>
<dbReference type="InterPro" id="IPR001845">
    <property type="entry name" value="HTH_ArsR_DNA-bd_dom"/>
</dbReference>
<dbReference type="InterPro" id="IPR036390">
    <property type="entry name" value="WH_DNA-bd_sf"/>
</dbReference>
<evidence type="ECO:0000256" key="2">
    <source>
        <dbReference type="ARBA" id="ARBA00023125"/>
    </source>
</evidence>